<evidence type="ECO:0000313" key="1">
    <source>
        <dbReference type="EMBL" id="MFC4336360.1"/>
    </source>
</evidence>
<dbReference type="RefSeq" id="WP_380622211.1">
    <property type="nucleotide sequence ID" value="NZ_JBHSDK010000018.1"/>
</dbReference>
<dbReference type="EMBL" id="JBHSDK010000018">
    <property type="protein sequence ID" value="MFC4336360.1"/>
    <property type="molecule type" value="Genomic_DNA"/>
</dbReference>
<proteinExistence type="predicted"/>
<dbReference type="Proteomes" id="UP001595823">
    <property type="component" value="Unassembled WGS sequence"/>
</dbReference>
<evidence type="ECO:0000313" key="2">
    <source>
        <dbReference type="Proteomes" id="UP001595823"/>
    </source>
</evidence>
<organism evidence="1 2">
    <name type="scientific">Salininema proteolyticum</name>
    <dbReference type="NCBI Taxonomy" id="1607685"/>
    <lineage>
        <taxon>Bacteria</taxon>
        <taxon>Bacillati</taxon>
        <taxon>Actinomycetota</taxon>
        <taxon>Actinomycetes</taxon>
        <taxon>Glycomycetales</taxon>
        <taxon>Glycomycetaceae</taxon>
        <taxon>Salininema</taxon>
    </lineage>
</organism>
<sequence length="36" mass="4000">MGPTFAVLDMAGHNAQIEQPELFGALMREWLGRVGR</sequence>
<dbReference type="GO" id="GO:0016787">
    <property type="term" value="F:hydrolase activity"/>
    <property type="evidence" value="ECO:0007669"/>
    <property type="project" value="UniProtKB-KW"/>
</dbReference>
<dbReference type="InterPro" id="IPR029058">
    <property type="entry name" value="AB_hydrolase_fold"/>
</dbReference>
<name>A0ABV8TZV8_9ACTN</name>
<gene>
    <name evidence="1" type="ORF">ACFPET_14250</name>
</gene>
<reference evidence="2" key="1">
    <citation type="journal article" date="2019" name="Int. J. Syst. Evol. Microbiol.">
        <title>The Global Catalogue of Microorganisms (GCM) 10K type strain sequencing project: providing services to taxonomists for standard genome sequencing and annotation.</title>
        <authorList>
            <consortium name="The Broad Institute Genomics Platform"/>
            <consortium name="The Broad Institute Genome Sequencing Center for Infectious Disease"/>
            <person name="Wu L."/>
            <person name="Ma J."/>
        </authorList>
    </citation>
    <scope>NUCLEOTIDE SEQUENCE [LARGE SCALE GENOMIC DNA]</scope>
    <source>
        <strain evidence="2">IBRC-M 10908</strain>
    </source>
</reference>
<dbReference type="SUPFAM" id="SSF53474">
    <property type="entry name" value="alpha/beta-Hydrolases"/>
    <property type="match status" value="1"/>
</dbReference>
<keyword evidence="1" id="KW-0378">Hydrolase</keyword>
<protein>
    <submittedName>
        <fullName evidence="1">Alpha/beta fold hydrolase</fullName>
    </submittedName>
</protein>
<comment type="caution">
    <text evidence="1">The sequence shown here is derived from an EMBL/GenBank/DDBJ whole genome shotgun (WGS) entry which is preliminary data.</text>
</comment>
<keyword evidence="2" id="KW-1185">Reference proteome</keyword>
<accession>A0ABV8TZV8</accession>